<evidence type="ECO:0000313" key="2">
    <source>
        <dbReference type="EMBL" id="PSS06678.1"/>
    </source>
</evidence>
<feature type="signal peptide" evidence="1">
    <location>
        <begin position="1"/>
        <end position="21"/>
    </location>
</feature>
<dbReference type="OrthoDB" id="5466314at2759"/>
<dbReference type="PROSITE" id="PS51257">
    <property type="entry name" value="PROKAR_LIPOPROTEIN"/>
    <property type="match status" value="1"/>
</dbReference>
<name>A0A2T3AP25_AMORE</name>
<organism evidence="2 3">
    <name type="scientific">Amorphotheca resinae ATCC 22711</name>
    <dbReference type="NCBI Taxonomy" id="857342"/>
    <lineage>
        <taxon>Eukaryota</taxon>
        <taxon>Fungi</taxon>
        <taxon>Dikarya</taxon>
        <taxon>Ascomycota</taxon>
        <taxon>Pezizomycotina</taxon>
        <taxon>Leotiomycetes</taxon>
        <taxon>Helotiales</taxon>
        <taxon>Amorphothecaceae</taxon>
        <taxon>Amorphotheca</taxon>
    </lineage>
</organism>
<evidence type="ECO:0000256" key="1">
    <source>
        <dbReference type="SAM" id="SignalP"/>
    </source>
</evidence>
<reference evidence="2 3" key="1">
    <citation type="journal article" date="2018" name="New Phytol.">
        <title>Comparative genomics and transcriptomics depict ericoid mycorrhizal fungi as versatile saprotrophs and plant mutualists.</title>
        <authorList>
            <person name="Martino E."/>
            <person name="Morin E."/>
            <person name="Grelet G.A."/>
            <person name="Kuo A."/>
            <person name="Kohler A."/>
            <person name="Daghino S."/>
            <person name="Barry K.W."/>
            <person name="Cichocki N."/>
            <person name="Clum A."/>
            <person name="Dockter R.B."/>
            <person name="Hainaut M."/>
            <person name="Kuo R.C."/>
            <person name="LaButti K."/>
            <person name="Lindahl B.D."/>
            <person name="Lindquist E.A."/>
            <person name="Lipzen A."/>
            <person name="Khouja H.R."/>
            <person name="Magnuson J."/>
            <person name="Murat C."/>
            <person name="Ohm R.A."/>
            <person name="Singer S.W."/>
            <person name="Spatafora J.W."/>
            <person name="Wang M."/>
            <person name="Veneault-Fourrey C."/>
            <person name="Henrissat B."/>
            <person name="Grigoriev I.V."/>
            <person name="Martin F.M."/>
            <person name="Perotto S."/>
        </authorList>
    </citation>
    <scope>NUCLEOTIDE SEQUENCE [LARGE SCALE GENOMIC DNA]</scope>
    <source>
        <strain evidence="2 3">ATCC 22711</strain>
    </source>
</reference>
<evidence type="ECO:0008006" key="4">
    <source>
        <dbReference type="Google" id="ProtNLM"/>
    </source>
</evidence>
<keyword evidence="1" id="KW-0732">Signal</keyword>
<protein>
    <recommendedName>
        <fullName evidence="4">Glycoside hydrolase family 3 protein</fullName>
    </recommendedName>
</protein>
<gene>
    <name evidence="2" type="ORF">M430DRAFT_194689</name>
</gene>
<keyword evidence="3" id="KW-1185">Reference proteome</keyword>
<dbReference type="Proteomes" id="UP000241818">
    <property type="component" value="Unassembled WGS sequence"/>
</dbReference>
<feature type="chain" id="PRO_5015777849" description="Glycoside hydrolase family 3 protein" evidence="1">
    <location>
        <begin position="22"/>
        <end position="141"/>
    </location>
</feature>
<dbReference type="EMBL" id="KZ679020">
    <property type="protein sequence ID" value="PSS06678.1"/>
    <property type="molecule type" value="Genomic_DNA"/>
</dbReference>
<dbReference type="RefSeq" id="XP_024716408.1">
    <property type="nucleotide sequence ID" value="XM_024864082.1"/>
</dbReference>
<accession>A0A2T3AP25</accession>
<proteinExistence type="predicted"/>
<sequence>MVALTRVFVIMVASAAIGCEASKVGKAIKGFFTNLLKVRGETPFWGRDETLAQLAQEYPDCVNELKAGTQPIVVVHPNNSMSVTGMPAPCMSEVEKHNALPNIQELNAKEGSAIILGANSLLLENIDEEVIQFFKQHQKPT</sequence>
<evidence type="ECO:0000313" key="3">
    <source>
        <dbReference type="Proteomes" id="UP000241818"/>
    </source>
</evidence>
<dbReference type="GeneID" id="36572163"/>
<dbReference type="AlphaFoldDB" id="A0A2T3AP25"/>
<dbReference type="InParanoid" id="A0A2T3AP25"/>